<comment type="similarity">
    <text evidence="1 2">Belongs to the UPF0235 family.</text>
</comment>
<dbReference type="HAMAP" id="MF_00634">
    <property type="entry name" value="UPF0235"/>
    <property type="match status" value="1"/>
</dbReference>
<reference evidence="3 4" key="1">
    <citation type="journal article" date="2019" name="Nat. Microbiol.">
        <title>Mediterranean grassland soil C-N compound turnover is dependent on rainfall and depth, and is mediated by genomically divergent microorganisms.</title>
        <authorList>
            <person name="Diamond S."/>
            <person name="Andeer P.F."/>
            <person name="Li Z."/>
            <person name="Crits-Christoph A."/>
            <person name="Burstein D."/>
            <person name="Anantharaman K."/>
            <person name="Lane K.R."/>
            <person name="Thomas B.C."/>
            <person name="Pan C."/>
            <person name="Northen T.R."/>
            <person name="Banfield J.F."/>
        </authorList>
    </citation>
    <scope>NUCLEOTIDE SEQUENCE [LARGE SCALE GENOMIC DNA]</scope>
    <source>
        <strain evidence="3">WS_11</strain>
    </source>
</reference>
<dbReference type="PANTHER" id="PTHR13420">
    <property type="entry name" value="UPF0235 PROTEIN C15ORF40"/>
    <property type="match status" value="1"/>
</dbReference>
<dbReference type="Pfam" id="PF02594">
    <property type="entry name" value="DUF167"/>
    <property type="match status" value="1"/>
</dbReference>
<name>A0A538U923_UNCEI</name>
<evidence type="ECO:0000256" key="1">
    <source>
        <dbReference type="ARBA" id="ARBA00010364"/>
    </source>
</evidence>
<dbReference type="InterPro" id="IPR003746">
    <property type="entry name" value="DUF167"/>
</dbReference>
<dbReference type="EMBL" id="VBPB01000109">
    <property type="protein sequence ID" value="TMQ72391.1"/>
    <property type="molecule type" value="Genomic_DNA"/>
</dbReference>
<dbReference type="SUPFAM" id="SSF69786">
    <property type="entry name" value="YggU-like"/>
    <property type="match status" value="1"/>
</dbReference>
<gene>
    <name evidence="3" type="ORF">E6K81_07530</name>
</gene>
<dbReference type="Proteomes" id="UP000319771">
    <property type="component" value="Unassembled WGS sequence"/>
</dbReference>
<dbReference type="SMART" id="SM01152">
    <property type="entry name" value="DUF167"/>
    <property type="match status" value="1"/>
</dbReference>
<dbReference type="GO" id="GO:0005737">
    <property type="term" value="C:cytoplasm"/>
    <property type="evidence" value="ECO:0007669"/>
    <property type="project" value="TreeGrafter"/>
</dbReference>
<accession>A0A538U923</accession>
<evidence type="ECO:0000256" key="2">
    <source>
        <dbReference type="HAMAP-Rule" id="MF_00634"/>
    </source>
</evidence>
<sequence>MTARLPVRVRPGAAGSALTGWMADGALKVAVKEPPEDGRANRAVTRLLAQAAGVAAGAVRVVRGAASRAKVVEVDGLDEATLRSRITAAIAAAEGPDGG</sequence>
<proteinExistence type="inferred from homology"/>
<dbReference type="AlphaFoldDB" id="A0A538U923"/>
<dbReference type="NCBIfam" id="TIGR00251">
    <property type="entry name" value="DUF167 family protein"/>
    <property type="match status" value="1"/>
</dbReference>
<dbReference type="PANTHER" id="PTHR13420:SF7">
    <property type="entry name" value="UPF0235 PROTEIN C15ORF40"/>
    <property type="match status" value="1"/>
</dbReference>
<protein>
    <recommendedName>
        <fullName evidence="2">UPF0235 protein E6K81_07530</fullName>
    </recommendedName>
</protein>
<evidence type="ECO:0000313" key="4">
    <source>
        <dbReference type="Proteomes" id="UP000319771"/>
    </source>
</evidence>
<dbReference type="InterPro" id="IPR036591">
    <property type="entry name" value="YggU-like_sf"/>
</dbReference>
<organism evidence="3 4">
    <name type="scientific">Eiseniibacteriota bacterium</name>
    <dbReference type="NCBI Taxonomy" id="2212470"/>
    <lineage>
        <taxon>Bacteria</taxon>
        <taxon>Candidatus Eiseniibacteriota</taxon>
    </lineage>
</organism>
<dbReference type="Gene3D" id="3.30.1200.10">
    <property type="entry name" value="YggU-like"/>
    <property type="match status" value="1"/>
</dbReference>
<evidence type="ECO:0000313" key="3">
    <source>
        <dbReference type="EMBL" id="TMQ72391.1"/>
    </source>
</evidence>
<comment type="caution">
    <text evidence="3">The sequence shown here is derived from an EMBL/GenBank/DDBJ whole genome shotgun (WGS) entry which is preliminary data.</text>
</comment>